<sequence length="132" mass="14999">MINNFECQKIDHGTSDTSAQERYAAADIDCLSSRAYLVSVKTLEKHQLLVNLTERRSVWVGCDDIKQEGKFFVWKDDGQMMTNSERVNLFAVGEPNDVGGYEDCVIFYAGNNGLLDTPCTEKHVYVCEMPYR</sequence>
<dbReference type="InterPro" id="IPR018378">
    <property type="entry name" value="C-type_lectin_CS"/>
</dbReference>
<comment type="caution">
    <text evidence="3">The sequence shown here is derived from an EMBL/GenBank/DDBJ whole genome shotgun (WGS) entry which is preliminary data.</text>
</comment>
<organism evidence="3 4">
    <name type="scientific">Candidula unifasciata</name>
    <dbReference type="NCBI Taxonomy" id="100452"/>
    <lineage>
        <taxon>Eukaryota</taxon>
        <taxon>Metazoa</taxon>
        <taxon>Spiralia</taxon>
        <taxon>Lophotrochozoa</taxon>
        <taxon>Mollusca</taxon>
        <taxon>Gastropoda</taxon>
        <taxon>Heterobranchia</taxon>
        <taxon>Euthyneura</taxon>
        <taxon>Panpulmonata</taxon>
        <taxon>Eupulmonata</taxon>
        <taxon>Stylommatophora</taxon>
        <taxon>Helicina</taxon>
        <taxon>Helicoidea</taxon>
        <taxon>Geomitridae</taxon>
        <taxon>Candidula</taxon>
    </lineage>
</organism>
<dbReference type="OrthoDB" id="441660at2759"/>
<dbReference type="PANTHER" id="PTHR22801:SF63">
    <property type="entry name" value="C-TYPE LECTIN DOMAIN-CONTAINING PROTEIN"/>
    <property type="match status" value="1"/>
</dbReference>
<reference evidence="3" key="1">
    <citation type="submission" date="2021-04" db="EMBL/GenBank/DDBJ databases">
        <authorList>
            <consortium name="Molecular Ecology Group"/>
        </authorList>
    </citation>
    <scope>NUCLEOTIDE SEQUENCE</scope>
</reference>
<protein>
    <recommendedName>
        <fullName evidence="2">C-type lectin domain-containing protein</fullName>
    </recommendedName>
</protein>
<evidence type="ECO:0000256" key="1">
    <source>
        <dbReference type="ARBA" id="ARBA00023157"/>
    </source>
</evidence>
<dbReference type="PROSITE" id="PS00615">
    <property type="entry name" value="C_TYPE_LECTIN_1"/>
    <property type="match status" value="1"/>
</dbReference>
<feature type="domain" description="C-type lectin" evidence="2">
    <location>
        <begin position="23"/>
        <end position="128"/>
    </location>
</feature>
<dbReference type="SUPFAM" id="SSF56436">
    <property type="entry name" value="C-type lectin-like"/>
    <property type="match status" value="1"/>
</dbReference>
<keyword evidence="1" id="KW-1015">Disulfide bond</keyword>
<dbReference type="InterPro" id="IPR016187">
    <property type="entry name" value="CTDL_fold"/>
</dbReference>
<gene>
    <name evidence="3" type="ORF">CUNI_LOCUS14477</name>
</gene>
<dbReference type="Pfam" id="PF00059">
    <property type="entry name" value="Lectin_C"/>
    <property type="match status" value="1"/>
</dbReference>
<dbReference type="Proteomes" id="UP000678393">
    <property type="component" value="Unassembled WGS sequence"/>
</dbReference>
<evidence type="ECO:0000259" key="2">
    <source>
        <dbReference type="PROSITE" id="PS50041"/>
    </source>
</evidence>
<dbReference type="InterPro" id="IPR016186">
    <property type="entry name" value="C-type_lectin-like/link_sf"/>
</dbReference>
<dbReference type="PROSITE" id="PS50041">
    <property type="entry name" value="C_TYPE_LECTIN_2"/>
    <property type="match status" value="1"/>
</dbReference>
<dbReference type="EMBL" id="CAJHNH020003269">
    <property type="protein sequence ID" value="CAG5128919.1"/>
    <property type="molecule type" value="Genomic_DNA"/>
</dbReference>
<dbReference type="InterPro" id="IPR001304">
    <property type="entry name" value="C-type_lectin-like"/>
</dbReference>
<dbReference type="Gene3D" id="3.10.100.10">
    <property type="entry name" value="Mannose-Binding Protein A, subunit A"/>
    <property type="match status" value="1"/>
</dbReference>
<evidence type="ECO:0000313" key="4">
    <source>
        <dbReference type="Proteomes" id="UP000678393"/>
    </source>
</evidence>
<proteinExistence type="predicted"/>
<dbReference type="PANTHER" id="PTHR22801">
    <property type="entry name" value="LITHOSTATHINE"/>
    <property type="match status" value="1"/>
</dbReference>
<accession>A0A8S3ZHZ0</accession>
<dbReference type="AlphaFoldDB" id="A0A8S3ZHZ0"/>
<dbReference type="InterPro" id="IPR050801">
    <property type="entry name" value="Ca-Dep_Lectins_ImmuneDev"/>
</dbReference>
<name>A0A8S3ZHZ0_9EUPU</name>
<dbReference type="CDD" id="cd00037">
    <property type="entry name" value="CLECT"/>
    <property type="match status" value="1"/>
</dbReference>
<keyword evidence="4" id="KW-1185">Reference proteome</keyword>
<evidence type="ECO:0000313" key="3">
    <source>
        <dbReference type="EMBL" id="CAG5128919.1"/>
    </source>
</evidence>
<dbReference type="SMART" id="SM00034">
    <property type="entry name" value="CLECT"/>
    <property type="match status" value="1"/>
</dbReference>